<proteinExistence type="predicted"/>
<feature type="region of interest" description="Disordered" evidence="1">
    <location>
        <begin position="120"/>
        <end position="155"/>
    </location>
</feature>
<reference evidence="2" key="1">
    <citation type="submission" date="2022-07" db="EMBL/GenBank/DDBJ databases">
        <title>Genome analysis of Parmales, a sister group of diatoms, reveals the evolutionary specialization of diatoms from phago-mixotrophs to photoautotrophs.</title>
        <authorList>
            <person name="Ban H."/>
            <person name="Sato S."/>
            <person name="Yoshikawa S."/>
            <person name="Kazumasa Y."/>
            <person name="Nakamura Y."/>
            <person name="Ichinomiya M."/>
            <person name="Saitoh K."/>
            <person name="Sato N."/>
            <person name="Blanc-Mathieu R."/>
            <person name="Endo H."/>
            <person name="Kuwata A."/>
            <person name="Ogata H."/>
        </authorList>
    </citation>
    <scope>NUCLEOTIDE SEQUENCE</scope>
</reference>
<dbReference type="AlphaFoldDB" id="A0A9W7FZX1"/>
<evidence type="ECO:0000256" key="1">
    <source>
        <dbReference type="SAM" id="MobiDB-lite"/>
    </source>
</evidence>
<comment type="caution">
    <text evidence="2">The sequence shown here is derived from an EMBL/GenBank/DDBJ whole genome shotgun (WGS) entry which is preliminary data.</text>
</comment>
<feature type="compositionally biased region" description="Basic and acidic residues" evidence="1">
    <location>
        <begin position="137"/>
        <end position="155"/>
    </location>
</feature>
<evidence type="ECO:0000313" key="3">
    <source>
        <dbReference type="Proteomes" id="UP001165082"/>
    </source>
</evidence>
<name>A0A9W7FZX1_9STRA</name>
<sequence length="155" mass="18074">FEDLHHMRSKLTMPPVLEPEILPGYQTATRIDRTERANRPVWKEGLDYRGVENASKDVEDIIEWQRNIKAVKEVTKFETGAPDGYHYKGNIEHGPLINIKVDQNSKIVDWRKVEVHAFQSSKQDEASISDSEEREEVENFKRKVQDKVDKEKNTV</sequence>
<dbReference type="EMBL" id="BRXZ01007238">
    <property type="protein sequence ID" value="GMI25868.1"/>
    <property type="molecule type" value="Genomic_DNA"/>
</dbReference>
<dbReference type="Proteomes" id="UP001165082">
    <property type="component" value="Unassembled WGS sequence"/>
</dbReference>
<protein>
    <submittedName>
        <fullName evidence="2">Uncharacterized protein</fullName>
    </submittedName>
</protein>
<accession>A0A9W7FZX1</accession>
<feature type="non-terminal residue" evidence="2">
    <location>
        <position position="1"/>
    </location>
</feature>
<keyword evidence="3" id="KW-1185">Reference proteome</keyword>
<evidence type="ECO:0000313" key="2">
    <source>
        <dbReference type="EMBL" id="GMI25868.1"/>
    </source>
</evidence>
<gene>
    <name evidence="2" type="ORF">TrRE_jg4061</name>
</gene>
<organism evidence="2 3">
    <name type="scientific">Triparma retinervis</name>
    <dbReference type="NCBI Taxonomy" id="2557542"/>
    <lineage>
        <taxon>Eukaryota</taxon>
        <taxon>Sar</taxon>
        <taxon>Stramenopiles</taxon>
        <taxon>Ochrophyta</taxon>
        <taxon>Bolidophyceae</taxon>
        <taxon>Parmales</taxon>
        <taxon>Triparmaceae</taxon>
        <taxon>Triparma</taxon>
    </lineage>
</organism>
<feature type="compositionally biased region" description="Polar residues" evidence="1">
    <location>
        <begin position="120"/>
        <end position="129"/>
    </location>
</feature>